<organism evidence="3 4">
    <name type="scientific">Saccharothrix ecbatanensis</name>
    <dbReference type="NCBI Taxonomy" id="1105145"/>
    <lineage>
        <taxon>Bacteria</taxon>
        <taxon>Bacillati</taxon>
        <taxon>Actinomycetota</taxon>
        <taxon>Actinomycetes</taxon>
        <taxon>Pseudonocardiales</taxon>
        <taxon>Pseudonocardiaceae</taxon>
        <taxon>Saccharothrix</taxon>
    </lineage>
</organism>
<dbReference type="AlphaFoldDB" id="A0A7W9M640"/>
<dbReference type="EMBL" id="JACHMO010000001">
    <property type="protein sequence ID" value="MBB5808872.1"/>
    <property type="molecule type" value="Genomic_DNA"/>
</dbReference>
<gene>
    <name evidence="3" type="ORF">F4560_008640</name>
</gene>
<feature type="region of interest" description="Disordered" evidence="1">
    <location>
        <begin position="520"/>
        <end position="539"/>
    </location>
</feature>
<evidence type="ECO:0000313" key="3">
    <source>
        <dbReference type="EMBL" id="MBB5808872.1"/>
    </source>
</evidence>
<comment type="caution">
    <text evidence="3">The sequence shown here is derived from an EMBL/GenBank/DDBJ whole genome shotgun (WGS) entry which is preliminary data.</text>
</comment>
<evidence type="ECO:0000259" key="2">
    <source>
        <dbReference type="Pfam" id="PF03235"/>
    </source>
</evidence>
<keyword evidence="4" id="KW-1185">Reference proteome</keyword>
<dbReference type="RefSeq" id="WP_184928716.1">
    <property type="nucleotide sequence ID" value="NZ_JACHMO010000001.1"/>
</dbReference>
<dbReference type="Pfam" id="PF03235">
    <property type="entry name" value="GmrSD_N"/>
    <property type="match status" value="1"/>
</dbReference>
<protein>
    <recommendedName>
        <fullName evidence="2">GmrSD restriction endonucleases N-terminal domain-containing protein</fullName>
    </recommendedName>
</protein>
<sequence>MSEPTMKIEELIELLTSGRVDVLECQRPFQRDARWVAKLIGSTVADCPWGAVLFWVPDDSNRPLGGRYQQDTAADYFVIDGGQRLTALVAALGKQPPWIPEDEWVAMDGPSLAVSVGLTRNDDVRMRPTSSSAQGDIPLGELLSGTPIEDLLDRAGLAQRKGLIQKLADVASEIKNFEVHVEWIKGTEEHAEQCFLRRNEKSQQMALKTEQFQISVLTCRFRPLQRDITGPLLRHAEARNMGKVVNLRSVNQIIQHLLPPEFRGGRAVHAEPSQVEEVARLAAGSITHALDYLERIGIVHEDLLPFPSMIEVMAGLIARYPAEAMTDTFLAHWLTHVIAAEVFHGAKTVRHLLKELENSTSYQEAKVTLSRIAPEGRPSPFTHERVIFVEKGRFGSTGCLYVLAAAAKTSGLVVDLDDTSGIVFPHPSMTLRPLTDDPIKGYMPHYGLLTEAMANKVQEGRGWTRQTYEMLLPSTQVLHVHQLEEPPPGLGHDDVPDFLALTRRKPIADVIDSYLRTIPPLPGREGPAQGDLFRQEGGW</sequence>
<name>A0A7W9M640_9PSEU</name>
<evidence type="ECO:0000256" key="1">
    <source>
        <dbReference type="SAM" id="MobiDB-lite"/>
    </source>
</evidence>
<dbReference type="Proteomes" id="UP000552097">
    <property type="component" value="Unassembled WGS sequence"/>
</dbReference>
<dbReference type="InterPro" id="IPR004919">
    <property type="entry name" value="GmrSD_N"/>
</dbReference>
<proteinExistence type="predicted"/>
<feature type="domain" description="GmrSD restriction endonucleases N-terminal" evidence="2">
    <location>
        <begin position="27"/>
        <end position="118"/>
    </location>
</feature>
<reference evidence="3 4" key="1">
    <citation type="submission" date="2020-08" db="EMBL/GenBank/DDBJ databases">
        <title>Sequencing the genomes of 1000 actinobacteria strains.</title>
        <authorList>
            <person name="Klenk H.-P."/>
        </authorList>
    </citation>
    <scope>NUCLEOTIDE SEQUENCE [LARGE SCALE GENOMIC DNA]</scope>
    <source>
        <strain evidence="3 4">DSM 45486</strain>
    </source>
</reference>
<accession>A0A7W9M640</accession>
<evidence type="ECO:0000313" key="4">
    <source>
        <dbReference type="Proteomes" id="UP000552097"/>
    </source>
</evidence>